<protein>
    <submittedName>
        <fullName evidence="1">Uncharacterized protein</fullName>
    </submittedName>
</protein>
<gene>
    <name evidence="1" type="ORF">PCA10_07540</name>
</gene>
<dbReference type="PATRIC" id="fig|1245471.3.peg.760"/>
<keyword evidence="2" id="KW-1185">Reference proteome</keyword>
<accession>S6ARA3</accession>
<dbReference type="Proteomes" id="UP000015503">
    <property type="component" value="Chromosome"/>
</dbReference>
<dbReference type="AlphaFoldDB" id="S6ARA3"/>
<evidence type="ECO:0000313" key="2">
    <source>
        <dbReference type="Proteomes" id="UP000015503"/>
    </source>
</evidence>
<proteinExistence type="predicted"/>
<dbReference type="OrthoDB" id="5573465at2"/>
<dbReference type="HOGENOM" id="CLU_2772816_0_0_6"/>
<dbReference type="EMBL" id="AP013068">
    <property type="protein sequence ID" value="BAN46486.1"/>
    <property type="molecule type" value="Genomic_DNA"/>
</dbReference>
<evidence type="ECO:0000313" key="1">
    <source>
        <dbReference type="EMBL" id="BAN46486.1"/>
    </source>
</evidence>
<organism evidence="1 2">
    <name type="scientific">Metapseudomonas resinovorans NBRC 106553</name>
    <dbReference type="NCBI Taxonomy" id="1245471"/>
    <lineage>
        <taxon>Bacteria</taxon>
        <taxon>Pseudomonadati</taxon>
        <taxon>Pseudomonadota</taxon>
        <taxon>Gammaproteobacteria</taxon>
        <taxon>Pseudomonadales</taxon>
        <taxon>Pseudomonadaceae</taxon>
        <taxon>Metapseudomonas</taxon>
    </lineage>
</organism>
<name>S6ARA3_METRE</name>
<sequence>MKKATPPEEERSPSHGHDTSTAAQCIHLLEHLYLSLVDSIAARRELNIMNAYLERKGWLAAKIEARDAE</sequence>
<reference evidence="1 2" key="1">
    <citation type="journal article" date="2013" name="Genome Announc.">
        <title>Complete Genome Sequence of the Carbazole Degrader Pseudomonas resinovorans Strain CA10 (NBRC 106553).</title>
        <authorList>
            <person name="Shintani M."/>
            <person name="Hosoyama A."/>
            <person name="Ohji S."/>
            <person name="Tsuchikane K."/>
            <person name="Takarada H."/>
            <person name="Yamazoe A."/>
            <person name="Fujita N."/>
            <person name="Nojiri H."/>
        </authorList>
    </citation>
    <scope>NUCLEOTIDE SEQUENCE [LARGE SCALE GENOMIC DNA]</scope>
    <source>
        <strain evidence="1 2">NBRC 106553</strain>
    </source>
</reference>
<dbReference type="RefSeq" id="WP_016490688.1">
    <property type="nucleotide sequence ID" value="NC_021499.1"/>
</dbReference>
<dbReference type="STRING" id="1245471.PCA10_07540"/>
<dbReference type="KEGG" id="pre:PCA10_07540"/>